<dbReference type="GO" id="GO:0006107">
    <property type="term" value="P:oxaloacetate metabolic process"/>
    <property type="evidence" value="ECO:0007669"/>
    <property type="project" value="TreeGrafter"/>
</dbReference>
<dbReference type="InterPro" id="IPR045254">
    <property type="entry name" value="Nit1/2_C-N_Hydrolase"/>
</dbReference>
<dbReference type="GO" id="GO:0006541">
    <property type="term" value="P:glutamine metabolic process"/>
    <property type="evidence" value="ECO:0007669"/>
    <property type="project" value="TreeGrafter"/>
</dbReference>
<name>A0A1B2JFW0_PICPA</name>
<dbReference type="InterPro" id="IPR036526">
    <property type="entry name" value="C-N_Hydrolase_sf"/>
</dbReference>
<evidence type="ECO:0000259" key="2">
    <source>
        <dbReference type="PROSITE" id="PS50263"/>
    </source>
</evidence>
<dbReference type="GO" id="GO:0050152">
    <property type="term" value="F:omega-amidase activity"/>
    <property type="evidence" value="ECO:0007669"/>
    <property type="project" value="TreeGrafter"/>
</dbReference>
<dbReference type="PANTHER" id="PTHR23088">
    <property type="entry name" value="NITRILASE-RELATED"/>
    <property type="match status" value="1"/>
</dbReference>
<accession>A0A1B2JFW0</accession>
<gene>
    <name evidence="3" type="primary">NIT3</name>
    <name evidence="3" type="ORF">ATY40_BA7503795</name>
</gene>
<sequence length="294" mass="32101">MSIINPLKKKLSVALIQLKTTANKEQNLRAVANQIQKAISARSNVDLVVLPECFNSPYSVKEFANYAEPIPNGETTKFLSKQAADHGIFIVGGSFPERGDDDKIYNTSLTFDRKGEIIAKHRKVHLFDIDIPGGITFKESVSLSAGNKATVFDSGEFGKVGIGICYDVRFPELAILAARKHNAGIMIYPGAFNTVTGPLHWELLARSRAVDNQIFVILCSPARDLDFSYHAYGHSLVVDPSGNVIAEAGEGEEIVYADLDPSLLESARAGIPVTTQRRYDIYPDISEASKVSAK</sequence>
<evidence type="ECO:0000313" key="3">
    <source>
        <dbReference type="EMBL" id="ANZ76771.1"/>
    </source>
</evidence>
<dbReference type="SUPFAM" id="SSF56317">
    <property type="entry name" value="Carbon-nitrogen hydrolase"/>
    <property type="match status" value="1"/>
</dbReference>
<keyword evidence="4" id="KW-1185">Reference proteome</keyword>
<dbReference type="CDD" id="cd07572">
    <property type="entry name" value="nit"/>
    <property type="match status" value="1"/>
</dbReference>
<dbReference type="PROSITE" id="PS50263">
    <property type="entry name" value="CN_HYDROLASE"/>
    <property type="match status" value="1"/>
</dbReference>
<dbReference type="PANTHER" id="PTHR23088:SF30">
    <property type="entry name" value="OMEGA-AMIDASE NIT2"/>
    <property type="match status" value="1"/>
</dbReference>
<dbReference type="OrthoDB" id="10250282at2759"/>
<proteinExistence type="predicted"/>
<evidence type="ECO:0000256" key="1">
    <source>
        <dbReference type="ARBA" id="ARBA00022801"/>
    </source>
</evidence>
<dbReference type="Gene3D" id="3.60.110.10">
    <property type="entry name" value="Carbon-nitrogen hydrolase"/>
    <property type="match status" value="1"/>
</dbReference>
<dbReference type="EMBL" id="CP014586">
    <property type="protein sequence ID" value="ANZ76771.1"/>
    <property type="molecule type" value="Genomic_DNA"/>
</dbReference>
<dbReference type="AlphaFoldDB" id="A0A1B2JFW0"/>
<dbReference type="GO" id="GO:0006528">
    <property type="term" value="P:asparagine metabolic process"/>
    <property type="evidence" value="ECO:0007669"/>
    <property type="project" value="TreeGrafter"/>
</dbReference>
<evidence type="ECO:0000313" key="4">
    <source>
        <dbReference type="Proteomes" id="UP000094565"/>
    </source>
</evidence>
<dbReference type="Proteomes" id="UP000094565">
    <property type="component" value="Chromosome 3"/>
</dbReference>
<keyword evidence="1" id="KW-0378">Hydrolase</keyword>
<dbReference type="GO" id="GO:0005739">
    <property type="term" value="C:mitochondrion"/>
    <property type="evidence" value="ECO:0007669"/>
    <property type="project" value="TreeGrafter"/>
</dbReference>
<reference evidence="3 4" key="1">
    <citation type="submission" date="2016-02" db="EMBL/GenBank/DDBJ databases">
        <title>Comparative genomic and transcriptomic foundation for Pichia pastoris.</title>
        <authorList>
            <person name="Love K.R."/>
            <person name="Shah K.A."/>
            <person name="Whittaker C.A."/>
            <person name="Wu J."/>
            <person name="Bartlett M.C."/>
            <person name="Ma D."/>
            <person name="Leeson R.L."/>
            <person name="Priest M."/>
            <person name="Young S.K."/>
            <person name="Love J.C."/>
        </authorList>
    </citation>
    <scope>NUCLEOTIDE SEQUENCE [LARGE SCALE GENOMIC DNA]</scope>
    <source>
        <strain evidence="3 4">ATCC 28485</strain>
    </source>
</reference>
<dbReference type="Pfam" id="PF00795">
    <property type="entry name" value="CN_hydrolase"/>
    <property type="match status" value="1"/>
</dbReference>
<feature type="domain" description="CN hydrolase" evidence="2">
    <location>
        <begin position="11"/>
        <end position="261"/>
    </location>
</feature>
<dbReference type="InterPro" id="IPR003010">
    <property type="entry name" value="C-N_Hydrolase"/>
</dbReference>
<protein>
    <submittedName>
        <fullName evidence="3">BA75_03795T0</fullName>
    </submittedName>
</protein>
<organism evidence="3 4">
    <name type="scientific">Komagataella pastoris</name>
    <name type="common">Yeast</name>
    <name type="synonym">Pichia pastoris</name>
    <dbReference type="NCBI Taxonomy" id="4922"/>
    <lineage>
        <taxon>Eukaryota</taxon>
        <taxon>Fungi</taxon>
        <taxon>Dikarya</taxon>
        <taxon>Ascomycota</taxon>
        <taxon>Saccharomycotina</taxon>
        <taxon>Pichiomycetes</taxon>
        <taxon>Pichiales</taxon>
        <taxon>Pichiaceae</taxon>
        <taxon>Komagataella</taxon>
    </lineage>
</organism>